<name>A0A931C9L1_9ACTN</name>
<feature type="transmembrane region" description="Helical" evidence="2">
    <location>
        <begin position="108"/>
        <end position="127"/>
    </location>
</feature>
<comment type="caution">
    <text evidence="3">The sequence shown here is derived from an EMBL/GenBank/DDBJ whole genome shotgun (WGS) entry which is preliminary data.</text>
</comment>
<keyword evidence="2" id="KW-1133">Transmembrane helix</keyword>
<keyword evidence="2" id="KW-0812">Transmembrane</keyword>
<keyword evidence="2" id="KW-0472">Membrane</keyword>
<feature type="region of interest" description="Disordered" evidence="1">
    <location>
        <begin position="1"/>
        <end position="21"/>
    </location>
</feature>
<reference evidence="3" key="1">
    <citation type="submission" date="2020-11" db="EMBL/GenBank/DDBJ databases">
        <title>Isolation and identification of active actinomycetes.</title>
        <authorList>
            <person name="Sun X."/>
        </authorList>
    </citation>
    <scope>NUCLEOTIDE SEQUENCE</scope>
    <source>
        <strain evidence="3">NEAU-A11</strain>
    </source>
</reference>
<gene>
    <name evidence="3" type="ORF">I4J89_16470</name>
</gene>
<dbReference type="Proteomes" id="UP000598146">
    <property type="component" value="Unassembled WGS sequence"/>
</dbReference>
<evidence type="ECO:0000313" key="3">
    <source>
        <dbReference type="EMBL" id="MBG0563048.1"/>
    </source>
</evidence>
<feature type="compositionally biased region" description="Polar residues" evidence="1">
    <location>
        <begin position="7"/>
        <end position="21"/>
    </location>
</feature>
<evidence type="ECO:0000256" key="1">
    <source>
        <dbReference type="SAM" id="MobiDB-lite"/>
    </source>
</evidence>
<dbReference type="RefSeq" id="WP_196414858.1">
    <property type="nucleotide sequence ID" value="NZ_JADQTO010000007.1"/>
</dbReference>
<accession>A0A931C9L1</accession>
<dbReference type="AlphaFoldDB" id="A0A931C9L1"/>
<sequence>MTAVEQARTTPTAASGNAPVASTTGQDVVAFRFPAPDDPAPGAGRMLAMALYGAVLGLTGVAVGLYAVLAVFGGAPRWYLPVLAVLTLLSVGPAAAAFLAIHQRRLPWYLMAASAPPMLAAVLVALAY</sequence>
<feature type="transmembrane region" description="Helical" evidence="2">
    <location>
        <begin position="78"/>
        <end position="101"/>
    </location>
</feature>
<evidence type="ECO:0000256" key="2">
    <source>
        <dbReference type="SAM" id="Phobius"/>
    </source>
</evidence>
<keyword evidence="4" id="KW-1185">Reference proteome</keyword>
<protein>
    <recommendedName>
        <fullName evidence="5">Transmembrane protein</fullName>
    </recommendedName>
</protein>
<evidence type="ECO:0000313" key="4">
    <source>
        <dbReference type="Proteomes" id="UP000598146"/>
    </source>
</evidence>
<proteinExistence type="predicted"/>
<evidence type="ECO:0008006" key="5">
    <source>
        <dbReference type="Google" id="ProtNLM"/>
    </source>
</evidence>
<dbReference type="EMBL" id="JADQTO010000007">
    <property type="protein sequence ID" value="MBG0563048.1"/>
    <property type="molecule type" value="Genomic_DNA"/>
</dbReference>
<feature type="transmembrane region" description="Helical" evidence="2">
    <location>
        <begin position="50"/>
        <end position="72"/>
    </location>
</feature>
<organism evidence="3 4">
    <name type="scientific">Actinoplanes aureus</name>
    <dbReference type="NCBI Taxonomy" id="2792083"/>
    <lineage>
        <taxon>Bacteria</taxon>
        <taxon>Bacillati</taxon>
        <taxon>Actinomycetota</taxon>
        <taxon>Actinomycetes</taxon>
        <taxon>Micromonosporales</taxon>
        <taxon>Micromonosporaceae</taxon>
        <taxon>Actinoplanes</taxon>
    </lineage>
</organism>